<reference evidence="3 4" key="1">
    <citation type="submission" date="2015-11" db="EMBL/GenBank/DDBJ databases">
        <title>Exploring the genomic traits of fungus-feeding bacterial genus Collimonas.</title>
        <authorList>
            <person name="Song C."/>
            <person name="Schmidt R."/>
            <person name="de Jager V."/>
            <person name="Krzyzanowska D."/>
            <person name="Jongedijk E."/>
            <person name="Cankar K."/>
            <person name="Beekwilder J."/>
            <person name="van Veen A."/>
            <person name="de Boer W."/>
            <person name="van Veen J.A."/>
            <person name="Garbeva P."/>
        </authorList>
    </citation>
    <scope>NUCLEOTIDE SEQUENCE [LARGE SCALE GENOMIC DNA]</scope>
    <source>
        <strain evidence="3 4">Ter91</strain>
    </source>
</reference>
<evidence type="ECO:0000256" key="1">
    <source>
        <dbReference type="SAM" id="Phobius"/>
    </source>
</evidence>
<evidence type="ECO:0000313" key="4">
    <source>
        <dbReference type="Proteomes" id="UP000074561"/>
    </source>
</evidence>
<feature type="transmembrane region" description="Helical" evidence="1">
    <location>
        <begin position="145"/>
        <end position="169"/>
    </location>
</feature>
<keyword evidence="1" id="KW-0812">Transmembrane</keyword>
<keyword evidence="1" id="KW-0472">Membrane</keyword>
<dbReference type="Pfam" id="PF04955">
    <property type="entry name" value="HupE_UreJ"/>
    <property type="match status" value="1"/>
</dbReference>
<dbReference type="AlphaFoldDB" id="A0A127Q8M1"/>
<feature type="transmembrane region" description="Helical" evidence="1">
    <location>
        <begin position="66"/>
        <end position="86"/>
    </location>
</feature>
<proteinExistence type="predicted"/>
<dbReference type="PIRSF" id="PIRSF016919">
    <property type="entry name" value="HupE_UreJ"/>
    <property type="match status" value="1"/>
</dbReference>
<evidence type="ECO:0000256" key="2">
    <source>
        <dbReference type="SAM" id="SignalP"/>
    </source>
</evidence>
<dbReference type="KEGG" id="cpra:CPter91_3641"/>
<keyword evidence="1" id="KW-1133">Transmembrane helix</keyword>
<feature type="signal peptide" evidence="2">
    <location>
        <begin position="1"/>
        <end position="23"/>
    </location>
</feature>
<dbReference type="RefSeq" id="WP_061942191.1">
    <property type="nucleotide sequence ID" value="NZ_CP013234.1"/>
</dbReference>
<protein>
    <submittedName>
        <fullName evidence="3">HupE / UreJ family protein</fullName>
    </submittedName>
</protein>
<dbReference type="Proteomes" id="UP000074561">
    <property type="component" value="Chromosome"/>
</dbReference>
<accession>A0A127Q8M1</accession>
<evidence type="ECO:0000313" key="3">
    <source>
        <dbReference type="EMBL" id="AMP05962.1"/>
    </source>
</evidence>
<feature type="chain" id="PRO_5007277718" evidence="2">
    <location>
        <begin position="24"/>
        <end position="199"/>
    </location>
</feature>
<feature type="transmembrane region" description="Helical" evidence="1">
    <location>
        <begin position="176"/>
        <end position="197"/>
    </location>
</feature>
<feature type="transmembrane region" description="Helical" evidence="1">
    <location>
        <begin position="39"/>
        <end position="59"/>
    </location>
</feature>
<feature type="transmembrane region" description="Helical" evidence="1">
    <location>
        <begin position="116"/>
        <end position="133"/>
    </location>
</feature>
<organism evidence="3 4">
    <name type="scientific">Collimonas pratensis</name>
    <dbReference type="NCBI Taxonomy" id="279113"/>
    <lineage>
        <taxon>Bacteria</taxon>
        <taxon>Pseudomonadati</taxon>
        <taxon>Pseudomonadota</taxon>
        <taxon>Betaproteobacteria</taxon>
        <taxon>Burkholderiales</taxon>
        <taxon>Oxalobacteraceae</taxon>
        <taxon>Collimonas</taxon>
    </lineage>
</organism>
<gene>
    <name evidence="3" type="ORF">CPter91_3641</name>
</gene>
<dbReference type="STRING" id="279113.CPter91_3641"/>
<feature type="transmembrane region" description="Helical" evidence="1">
    <location>
        <begin position="92"/>
        <end position="111"/>
    </location>
</feature>
<dbReference type="InterPro" id="IPR007038">
    <property type="entry name" value="HupE_UreJ"/>
</dbReference>
<dbReference type="PATRIC" id="fig|279113.9.peg.3612"/>
<sequence>MSHKTLKLALLVLLSLAAGAASAHIGQGDMAGGFKTGFLHPISGLDHVIAMVAVGLWGAQLGRPAIWVLPVTFPLVMTVGGVMGVLGVPLHGIETGIALSALVLGAMICLAVRPPLWVAGVIVAVFAICHGYAHGAELPSSANPLTFAIGFVLATGLLHACGIVLGLLYKWRAGQYVLRMGGLAIAFGGAYFLNLAMAG</sequence>
<keyword evidence="2" id="KW-0732">Signal</keyword>
<name>A0A127Q8M1_9BURK</name>
<dbReference type="EMBL" id="CP013234">
    <property type="protein sequence ID" value="AMP05962.1"/>
    <property type="molecule type" value="Genomic_DNA"/>
</dbReference>